<name>A0A2T4MZL6_AERVE</name>
<proteinExistence type="predicted"/>
<evidence type="ECO:0000313" key="2">
    <source>
        <dbReference type="Proteomes" id="UP000241986"/>
    </source>
</evidence>
<gene>
    <name evidence="1" type="ORF">DAA48_15770</name>
</gene>
<dbReference type="AlphaFoldDB" id="A0A2T4MZL6"/>
<dbReference type="RefSeq" id="WP_107683903.1">
    <property type="nucleotide sequence ID" value="NZ_PZKL01000037.1"/>
</dbReference>
<reference evidence="1 2" key="1">
    <citation type="submission" date="2018-03" db="EMBL/GenBank/DDBJ databases">
        <title>Aeromonas veronii whole genome sequencing and analysis.</title>
        <authorList>
            <person name="Xie H."/>
            <person name="Liu T."/>
            <person name="Wang K."/>
        </authorList>
    </citation>
    <scope>NUCLEOTIDE SEQUENCE [LARGE SCALE GENOMIC DNA]</scope>
    <source>
        <strain evidence="1 2">XH.VA.1</strain>
    </source>
</reference>
<dbReference type="EMBL" id="PZKL01000037">
    <property type="protein sequence ID" value="PTH80021.1"/>
    <property type="molecule type" value="Genomic_DNA"/>
</dbReference>
<organism evidence="1 2">
    <name type="scientific">Aeromonas veronii</name>
    <dbReference type="NCBI Taxonomy" id="654"/>
    <lineage>
        <taxon>Bacteria</taxon>
        <taxon>Pseudomonadati</taxon>
        <taxon>Pseudomonadota</taxon>
        <taxon>Gammaproteobacteria</taxon>
        <taxon>Aeromonadales</taxon>
        <taxon>Aeromonadaceae</taxon>
        <taxon>Aeromonas</taxon>
    </lineage>
</organism>
<evidence type="ECO:0000313" key="1">
    <source>
        <dbReference type="EMBL" id="PTH80021.1"/>
    </source>
</evidence>
<protein>
    <submittedName>
        <fullName evidence="1">Uncharacterized protein</fullName>
    </submittedName>
</protein>
<accession>A0A2T4MZL6</accession>
<comment type="caution">
    <text evidence="1">The sequence shown here is derived from an EMBL/GenBank/DDBJ whole genome shotgun (WGS) entry which is preliminary data.</text>
</comment>
<sequence>MVKQRVLGFEPKTPMTQQDIDSFDVFAVFKKKRHGMKAKWRFLRNDETVQQGDKMFHHAKARGTDRDHDADRENMMMYLIINAEDFNRLAEVVTFGYLASEYPNRLFVRKV</sequence>
<dbReference type="Proteomes" id="UP000241986">
    <property type="component" value="Unassembled WGS sequence"/>
</dbReference>